<dbReference type="RefSeq" id="WP_354700973.1">
    <property type="nucleotide sequence ID" value="NZ_CP114014.1"/>
</dbReference>
<evidence type="ECO:0000313" key="1">
    <source>
        <dbReference type="EMBL" id="XAY04434.1"/>
    </source>
</evidence>
<dbReference type="InterPro" id="IPR036188">
    <property type="entry name" value="FAD/NAD-bd_sf"/>
</dbReference>
<dbReference type="EC" id="1.14.13.-" evidence="1"/>
<reference evidence="1" key="1">
    <citation type="submission" date="2022-12" db="EMBL/GenBank/DDBJ databases">
        <title>Paraconexibacter alkalitolerans sp. nov. and Baekduia alba sp. nov., isolated from soil and emended description of the genera Paraconexibacter (Chun et al., 2020) and Baekduia (An et al., 2020).</title>
        <authorList>
            <person name="Vieira S."/>
            <person name="Huber K.J."/>
            <person name="Geppert A."/>
            <person name="Wolf J."/>
            <person name="Neumann-Schaal M."/>
            <person name="Muesken M."/>
            <person name="Overmann J."/>
        </authorList>
    </citation>
    <scope>NUCLEOTIDE SEQUENCE</scope>
    <source>
        <strain evidence="1">AEG42_29</strain>
    </source>
</reference>
<dbReference type="Gene3D" id="3.50.50.60">
    <property type="entry name" value="FAD/NAD(P)-binding domain"/>
    <property type="match status" value="3"/>
</dbReference>
<sequence>MPATAVPAPAEQVALHVDQPLPDHVYVAIVGTGAAGIAMAHQLKEAGVDDLVLLEKAADVGGTWRANDYPGCACDVPSHLYSFSFAPNPTWSRAYSSQPEIHAYMQKVAAEQDVLRHVRGNAEVIGAEWDEATQRWTVTTVRGSLTANVVVAGPGPLNDPKIPEIEGLGSFAGQIFHSALWDHDVDLTGKRVAVIGTGASAIQFVPRIQKQVAHLDIYQRTAPWIVPKLNPHYGKRRHALYTRLPLAQRIARTLIYWRQELLVPGFVYDRRFQAIPQKLAETHLKRQVPDPVLREKLRPKYTIGCKRILQANDYYPAVSKPNVDVIDTGIKAVTPEGVVTHDDVVHPCDVIILGTGFHVTDLPITTLIRGKGGVRMSDHFDGSPQCYYGTSVDGFPNLFLLLGPNTGLGHSSVIFMIEAQVAHVMGAVKAMRDRGIAEVEVRADVVKAHNATLQQQMKRTVWTQGGCDSWYLDSKGKNTTLWPGFTWRFRQLAATFNPADYVLTGRR</sequence>
<organism evidence="1">
    <name type="scientific">Paraconexibacter sp. AEG42_29</name>
    <dbReference type="NCBI Taxonomy" id="2997339"/>
    <lineage>
        <taxon>Bacteria</taxon>
        <taxon>Bacillati</taxon>
        <taxon>Actinomycetota</taxon>
        <taxon>Thermoleophilia</taxon>
        <taxon>Solirubrobacterales</taxon>
        <taxon>Paraconexibacteraceae</taxon>
        <taxon>Paraconexibacter</taxon>
    </lineage>
</organism>
<dbReference type="EMBL" id="CP114014">
    <property type="protein sequence ID" value="XAY04434.1"/>
    <property type="molecule type" value="Genomic_DNA"/>
</dbReference>
<name>A0AAU7AS14_9ACTN</name>
<dbReference type="InterPro" id="IPR051209">
    <property type="entry name" value="FAD-bind_Monooxygenase_sf"/>
</dbReference>
<dbReference type="AlphaFoldDB" id="A0AAU7AS14"/>
<dbReference type="KEGG" id="parq:DSM112329_01267"/>
<dbReference type="Pfam" id="PF13738">
    <property type="entry name" value="Pyr_redox_3"/>
    <property type="match status" value="1"/>
</dbReference>
<dbReference type="GO" id="GO:0004497">
    <property type="term" value="F:monooxygenase activity"/>
    <property type="evidence" value="ECO:0007669"/>
    <property type="project" value="UniProtKB-KW"/>
</dbReference>
<protein>
    <submittedName>
        <fullName evidence="1">Baeyer-Villiger monooxygenase</fullName>
        <ecNumber evidence="1">1.14.13.-</ecNumber>
    </submittedName>
</protein>
<keyword evidence="1" id="KW-0560">Oxidoreductase</keyword>
<dbReference type="PANTHER" id="PTHR42877:SF4">
    <property type="entry name" value="FAD_NAD(P)-BINDING DOMAIN-CONTAINING PROTEIN-RELATED"/>
    <property type="match status" value="1"/>
</dbReference>
<accession>A0AAU7AS14</accession>
<dbReference type="SUPFAM" id="SSF51905">
    <property type="entry name" value="FAD/NAD(P)-binding domain"/>
    <property type="match status" value="2"/>
</dbReference>
<keyword evidence="1" id="KW-0503">Monooxygenase</keyword>
<proteinExistence type="predicted"/>
<gene>
    <name evidence="1" type="ORF">DSM112329_01267</name>
</gene>
<dbReference type="PANTHER" id="PTHR42877">
    <property type="entry name" value="L-ORNITHINE N(5)-MONOOXYGENASE-RELATED"/>
    <property type="match status" value="1"/>
</dbReference>